<reference evidence="1" key="1">
    <citation type="journal article" date="2017" name="Front. Cell. Infect. Microbiol.">
        <title>The Distinct Transcriptional Response of the Midgut of Amblyomma sculptum and Amblyomma aureolatum Ticks to Rickettsia rickettsii Correlates to Their Differences in Susceptibility to Infection.</title>
        <authorList>
            <person name="Martins L.A."/>
            <person name="Galletti M.F.B.M."/>
            <person name="Ribeiro J.M."/>
            <person name="Fujita A."/>
            <person name="Costa F.B."/>
            <person name="Labruna M.B."/>
            <person name="Daffre S."/>
            <person name="Fogaca A.C."/>
        </authorList>
    </citation>
    <scope>NUCLEOTIDE SEQUENCE</scope>
</reference>
<sequence length="109" mass="12191">WANFMRAGATRPKGNLKKPSTQDMINFVAEAWAAVSEHTVHRSFKRCGLSIALDSSEDGELNERLASANDTTALALELEHREELENKTLSILFDSESDVSFHGFDEDHK</sequence>
<evidence type="ECO:0000313" key="1">
    <source>
        <dbReference type="EMBL" id="JAT91602.1"/>
    </source>
</evidence>
<name>A0A1E1WX83_9ACAR</name>
<protein>
    <submittedName>
        <fullName evidence="1">Putative transposase</fullName>
    </submittedName>
</protein>
<accession>A0A1E1WX83</accession>
<dbReference type="EMBL" id="GFAC01007586">
    <property type="protein sequence ID" value="JAT91602.1"/>
    <property type="molecule type" value="mRNA"/>
</dbReference>
<proteinExistence type="evidence at transcript level"/>
<organism evidence="1">
    <name type="scientific">Amblyomma aureolatum</name>
    <dbReference type="NCBI Taxonomy" id="187763"/>
    <lineage>
        <taxon>Eukaryota</taxon>
        <taxon>Metazoa</taxon>
        <taxon>Ecdysozoa</taxon>
        <taxon>Arthropoda</taxon>
        <taxon>Chelicerata</taxon>
        <taxon>Arachnida</taxon>
        <taxon>Acari</taxon>
        <taxon>Parasitiformes</taxon>
        <taxon>Ixodida</taxon>
        <taxon>Ixodoidea</taxon>
        <taxon>Ixodidae</taxon>
        <taxon>Amblyomminae</taxon>
        <taxon>Amblyomma</taxon>
    </lineage>
</organism>
<dbReference type="AlphaFoldDB" id="A0A1E1WX83"/>
<feature type="non-terminal residue" evidence="1">
    <location>
        <position position="1"/>
    </location>
</feature>